<dbReference type="Gene3D" id="3.40.630.30">
    <property type="match status" value="1"/>
</dbReference>
<keyword evidence="2" id="KW-0808">Transferase</keyword>
<evidence type="ECO:0000313" key="3">
    <source>
        <dbReference type="Proteomes" id="UP001552521"/>
    </source>
</evidence>
<comment type="caution">
    <text evidence="2">The sequence shown here is derived from an EMBL/GenBank/DDBJ whole genome shotgun (WGS) entry which is preliminary data.</text>
</comment>
<dbReference type="PANTHER" id="PTHR43441:SF11">
    <property type="entry name" value="RIBOSOMAL-PROTEIN-SERINE ACETYLTRANSFERASE"/>
    <property type="match status" value="1"/>
</dbReference>
<dbReference type="SUPFAM" id="SSF55729">
    <property type="entry name" value="Acyl-CoA N-acyltransferases (Nat)"/>
    <property type="match status" value="1"/>
</dbReference>
<dbReference type="EMBL" id="JBFAQK010000056">
    <property type="protein sequence ID" value="MEV4684615.1"/>
    <property type="molecule type" value="Genomic_DNA"/>
</dbReference>
<dbReference type="InterPro" id="IPR051908">
    <property type="entry name" value="Ribosomal_N-acetyltransferase"/>
</dbReference>
<gene>
    <name evidence="2" type="ORF">AB0K36_28020</name>
</gene>
<dbReference type="InterPro" id="IPR016181">
    <property type="entry name" value="Acyl_CoA_acyltransferase"/>
</dbReference>
<dbReference type="Pfam" id="PF13302">
    <property type="entry name" value="Acetyltransf_3"/>
    <property type="match status" value="1"/>
</dbReference>
<accession>A0ABV3I194</accession>
<organism evidence="2 3">
    <name type="scientific">Streptomyces kurssanovii</name>
    <dbReference type="NCBI Taxonomy" id="67312"/>
    <lineage>
        <taxon>Bacteria</taxon>
        <taxon>Bacillati</taxon>
        <taxon>Actinomycetota</taxon>
        <taxon>Actinomycetes</taxon>
        <taxon>Kitasatosporales</taxon>
        <taxon>Streptomycetaceae</taxon>
        <taxon>Streptomyces</taxon>
    </lineage>
</organism>
<dbReference type="RefSeq" id="WP_364599660.1">
    <property type="nucleotide sequence ID" value="NZ_JBFAQK010000056.1"/>
</dbReference>
<dbReference type="GO" id="GO:0016740">
    <property type="term" value="F:transferase activity"/>
    <property type="evidence" value="ECO:0007669"/>
    <property type="project" value="UniProtKB-KW"/>
</dbReference>
<dbReference type="EC" id="2.-.-.-" evidence="2"/>
<sequence length="177" mass="18638">MGWVADAAATVRWAVNRVLWPLRDREAGAEHTELRARQRTLAADGEAVALAVVLPGEPGLGSGRGGRVIGDLTLILVSAAHAQVAVGRVLHPGFQGRGYAHEAAAALLDLATGLGAHRVAATVDAADEPSLALCARLGMRREAPFRQDRYGDTGRRDTVIHALTRDEWLAARATSAG</sequence>
<dbReference type="PROSITE" id="PS51186">
    <property type="entry name" value="GNAT"/>
    <property type="match status" value="1"/>
</dbReference>
<keyword evidence="3" id="KW-1185">Reference proteome</keyword>
<evidence type="ECO:0000313" key="2">
    <source>
        <dbReference type="EMBL" id="MEV4684615.1"/>
    </source>
</evidence>
<dbReference type="PANTHER" id="PTHR43441">
    <property type="entry name" value="RIBOSOMAL-PROTEIN-SERINE ACETYLTRANSFERASE"/>
    <property type="match status" value="1"/>
</dbReference>
<proteinExistence type="predicted"/>
<reference evidence="2 3" key="1">
    <citation type="submission" date="2024-06" db="EMBL/GenBank/DDBJ databases">
        <title>The Natural Products Discovery Center: Release of the First 8490 Sequenced Strains for Exploring Actinobacteria Biosynthetic Diversity.</title>
        <authorList>
            <person name="Kalkreuter E."/>
            <person name="Kautsar S.A."/>
            <person name="Yang D."/>
            <person name="Bader C.D."/>
            <person name="Teijaro C.N."/>
            <person name="Fluegel L."/>
            <person name="Davis C.M."/>
            <person name="Simpson J.R."/>
            <person name="Lauterbach L."/>
            <person name="Steele A.D."/>
            <person name="Gui C."/>
            <person name="Meng S."/>
            <person name="Li G."/>
            <person name="Viehrig K."/>
            <person name="Ye F."/>
            <person name="Su P."/>
            <person name="Kiefer A.F."/>
            <person name="Nichols A."/>
            <person name="Cepeda A.J."/>
            <person name="Yan W."/>
            <person name="Fan B."/>
            <person name="Jiang Y."/>
            <person name="Adhikari A."/>
            <person name="Zheng C.-J."/>
            <person name="Schuster L."/>
            <person name="Cowan T.M."/>
            <person name="Smanski M.J."/>
            <person name="Chevrette M.G."/>
            <person name="De Carvalho L.P.S."/>
            <person name="Shen B."/>
        </authorList>
    </citation>
    <scope>NUCLEOTIDE SEQUENCE [LARGE SCALE GENOMIC DNA]</scope>
    <source>
        <strain evidence="2 3">NPDC049344</strain>
    </source>
</reference>
<name>A0ABV3I194_9ACTN</name>
<protein>
    <submittedName>
        <fullName evidence="2">GNAT family protein</fullName>
        <ecNumber evidence="2">2.-.-.-</ecNumber>
    </submittedName>
</protein>
<feature type="domain" description="N-acetyltransferase" evidence="1">
    <location>
        <begin position="17"/>
        <end position="166"/>
    </location>
</feature>
<evidence type="ECO:0000259" key="1">
    <source>
        <dbReference type="PROSITE" id="PS51186"/>
    </source>
</evidence>
<dbReference type="InterPro" id="IPR000182">
    <property type="entry name" value="GNAT_dom"/>
</dbReference>
<dbReference type="Proteomes" id="UP001552521">
    <property type="component" value="Unassembled WGS sequence"/>
</dbReference>